<protein>
    <submittedName>
        <fullName evidence="4">Ankyrin repeat domain-containing protein</fullName>
    </submittedName>
</protein>
<dbReference type="PANTHER" id="PTHR24173">
    <property type="entry name" value="ANKYRIN REPEAT CONTAINING"/>
    <property type="match status" value="1"/>
</dbReference>
<sequence length="295" mass="30722">MFALAMALPAICKADAIPCQDLERRYDLVRATAVAIEIASQSFVAADNGCDALLGRLLDAGATPLARDREGDTALARAARAGHASTVQFLLTRGADAEQRNLQGATALFVATQANRTRIVQILAEAGAKTDAPGRSGVSPLSAAAFNGNLRLLEMFLARGADPSGRDATGKSAIVYAAARGFLPIVRRLLDADVDPNQRYANELTLLMWAAGHSLDAPESDGLQIVELLLQKGAPVNAVDDRGRSALMNAAELGHAVIVRRLLAAGADPALRDKDGKTAADLADGEPVRLALAGG</sequence>
<dbReference type="Pfam" id="PF13857">
    <property type="entry name" value="Ank_5"/>
    <property type="match status" value="1"/>
</dbReference>
<evidence type="ECO:0000256" key="1">
    <source>
        <dbReference type="ARBA" id="ARBA00022737"/>
    </source>
</evidence>
<dbReference type="EMBL" id="CP157484">
    <property type="protein sequence ID" value="XBO37148.1"/>
    <property type="molecule type" value="Genomic_DNA"/>
</dbReference>
<keyword evidence="1" id="KW-0677">Repeat</keyword>
<evidence type="ECO:0000313" key="4">
    <source>
        <dbReference type="EMBL" id="XBO37148.1"/>
    </source>
</evidence>
<dbReference type="PROSITE" id="PS50088">
    <property type="entry name" value="ANK_REPEAT"/>
    <property type="match status" value="4"/>
</dbReference>
<dbReference type="RefSeq" id="WP_406853967.1">
    <property type="nucleotide sequence ID" value="NZ_CP157484.1"/>
</dbReference>
<dbReference type="InterPro" id="IPR002110">
    <property type="entry name" value="Ankyrin_rpt"/>
</dbReference>
<feature type="repeat" description="ANK" evidence="3">
    <location>
        <begin position="70"/>
        <end position="102"/>
    </location>
</feature>
<dbReference type="PROSITE" id="PS50297">
    <property type="entry name" value="ANK_REP_REGION"/>
    <property type="match status" value="4"/>
</dbReference>
<dbReference type="Gene3D" id="1.25.40.20">
    <property type="entry name" value="Ankyrin repeat-containing domain"/>
    <property type="match status" value="2"/>
</dbReference>
<dbReference type="Pfam" id="PF12796">
    <property type="entry name" value="Ank_2"/>
    <property type="match status" value="2"/>
</dbReference>
<feature type="repeat" description="ANK" evidence="3">
    <location>
        <begin position="242"/>
        <end position="274"/>
    </location>
</feature>
<dbReference type="SMART" id="SM00248">
    <property type="entry name" value="ANK"/>
    <property type="match status" value="6"/>
</dbReference>
<proteinExistence type="predicted"/>
<reference evidence="4" key="1">
    <citation type="submission" date="2024-05" db="EMBL/GenBank/DDBJ databases">
        <authorList>
            <person name="Kim S."/>
            <person name="Heo J."/>
            <person name="Choi H."/>
            <person name="Choi Y."/>
            <person name="Kwon S.-W."/>
            <person name="Kim Y."/>
        </authorList>
    </citation>
    <scope>NUCLEOTIDE SEQUENCE</scope>
    <source>
        <strain evidence="4">KACC 23698</strain>
    </source>
</reference>
<feature type="repeat" description="ANK" evidence="3">
    <location>
        <begin position="136"/>
        <end position="168"/>
    </location>
</feature>
<keyword evidence="2 3" id="KW-0040">ANK repeat</keyword>
<evidence type="ECO:0000256" key="2">
    <source>
        <dbReference type="ARBA" id="ARBA00023043"/>
    </source>
</evidence>
<feature type="repeat" description="ANK" evidence="3">
    <location>
        <begin position="103"/>
        <end position="135"/>
    </location>
</feature>
<accession>A0AAU7JA36</accession>
<evidence type="ECO:0000256" key="3">
    <source>
        <dbReference type="PROSITE-ProRule" id="PRU00023"/>
    </source>
</evidence>
<dbReference type="InterPro" id="IPR036770">
    <property type="entry name" value="Ankyrin_rpt-contain_sf"/>
</dbReference>
<dbReference type="PANTHER" id="PTHR24173:SF74">
    <property type="entry name" value="ANKYRIN REPEAT DOMAIN-CONTAINING PROTEIN 16"/>
    <property type="match status" value="1"/>
</dbReference>
<dbReference type="AlphaFoldDB" id="A0AAU7JA36"/>
<gene>
    <name evidence="4" type="ORF">ABEG18_15560</name>
</gene>
<organism evidence="4">
    <name type="scientific">Alsobacter sp. KACC 23698</name>
    <dbReference type="NCBI Taxonomy" id="3149229"/>
    <lineage>
        <taxon>Bacteria</taxon>
        <taxon>Pseudomonadati</taxon>
        <taxon>Pseudomonadota</taxon>
        <taxon>Alphaproteobacteria</taxon>
        <taxon>Hyphomicrobiales</taxon>
        <taxon>Alsobacteraceae</taxon>
        <taxon>Alsobacter</taxon>
    </lineage>
</organism>
<name>A0AAU7JA36_9HYPH</name>
<dbReference type="PRINTS" id="PR01415">
    <property type="entry name" value="ANKYRIN"/>
</dbReference>
<dbReference type="SUPFAM" id="SSF48403">
    <property type="entry name" value="Ankyrin repeat"/>
    <property type="match status" value="1"/>
</dbReference>